<dbReference type="HOGENOM" id="CLU_2456243_0_0_1"/>
<accession>A0A084QIU2</accession>
<reference evidence="1 2" key="1">
    <citation type="journal article" date="2014" name="BMC Genomics">
        <title>Comparative genome sequencing reveals chemotype-specific gene clusters in the toxigenic black mold Stachybotrys.</title>
        <authorList>
            <person name="Semeiks J."/>
            <person name="Borek D."/>
            <person name="Otwinowski Z."/>
            <person name="Grishin N.V."/>
        </authorList>
    </citation>
    <scope>NUCLEOTIDE SEQUENCE [LARGE SCALE GENOMIC DNA]</scope>
    <source>
        <strain evidence="1 2">IBT 40285</strain>
    </source>
</reference>
<evidence type="ECO:0000313" key="2">
    <source>
        <dbReference type="Proteomes" id="UP000028524"/>
    </source>
</evidence>
<evidence type="ECO:0000313" key="1">
    <source>
        <dbReference type="EMBL" id="KFA63877.1"/>
    </source>
</evidence>
<protein>
    <submittedName>
        <fullName evidence="1">Uncharacterized protein</fullName>
    </submittedName>
</protein>
<sequence length="89" mass="10182">MVSMKQADEQAARCRTKTFVWTFASVADEWFSRHLTRQLSIVLDTRTRSRFQYYGSIAVVLEDLRCHTTAAEDAGQESMPSPEPRLPTT</sequence>
<organism evidence="1 2">
    <name type="scientific">Stachybotrys chlorohalonatus (strain IBT 40285)</name>
    <dbReference type="NCBI Taxonomy" id="1283841"/>
    <lineage>
        <taxon>Eukaryota</taxon>
        <taxon>Fungi</taxon>
        <taxon>Dikarya</taxon>
        <taxon>Ascomycota</taxon>
        <taxon>Pezizomycotina</taxon>
        <taxon>Sordariomycetes</taxon>
        <taxon>Hypocreomycetidae</taxon>
        <taxon>Hypocreales</taxon>
        <taxon>Stachybotryaceae</taxon>
        <taxon>Stachybotrys</taxon>
    </lineage>
</organism>
<dbReference type="EMBL" id="KL660718">
    <property type="protein sequence ID" value="KFA63877.1"/>
    <property type="molecule type" value="Genomic_DNA"/>
</dbReference>
<dbReference type="AlphaFoldDB" id="A0A084QIU2"/>
<proteinExistence type="predicted"/>
<name>A0A084QIU2_STAC4</name>
<keyword evidence="2" id="KW-1185">Reference proteome</keyword>
<dbReference type="InParanoid" id="A0A084QIU2"/>
<dbReference type="Proteomes" id="UP000028524">
    <property type="component" value="Unassembled WGS sequence"/>
</dbReference>
<gene>
    <name evidence="1" type="ORF">S40285_10218</name>
</gene>